<dbReference type="OrthoDB" id="1920063at2759"/>
<organism evidence="3 4">
    <name type="scientific">Spirodela intermedia</name>
    <name type="common">Intermediate duckweed</name>
    <dbReference type="NCBI Taxonomy" id="51605"/>
    <lineage>
        <taxon>Eukaryota</taxon>
        <taxon>Viridiplantae</taxon>
        <taxon>Streptophyta</taxon>
        <taxon>Embryophyta</taxon>
        <taxon>Tracheophyta</taxon>
        <taxon>Spermatophyta</taxon>
        <taxon>Magnoliopsida</taxon>
        <taxon>Liliopsida</taxon>
        <taxon>Araceae</taxon>
        <taxon>Lemnoideae</taxon>
        <taxon>Spirodela</taxon>
    </lineage>
</organism>
<dbReference type="InterPro" id="IPR054290">
    <property type="entry name" value="DUF7026"/>
</dbReference>
<evidence type="ECO:0000313" key="3">
    <source>
        <dbReference type="EMBL" id="CAA7393970.1"/>
    </source>
</evidence>
<proteinExistence type="predicted"/>
<accession>A0A7I8K9R1</accession>
<feature type="domain" description="DUF7026" evidence="1">
    <location>
        <begin position="101"/>
        <end position="146"/>
    </location>
</feature>
<dbReference type="AlphaFoldDB" id="A0A7I8K9R1"/>
<evidence type="ECO:0000313" key="2">
    <source>
        <dbReference type="EMBL" id="CAA2618144.1"/>
    </source>
</evidence>
<dbReference type="Proteomes" id="UP000663760">
    <property type="component" value="Chromosome 3"/>
</dbReference>
<name>A0A7I8K9R1_SPIIN</name>
<evidence type="ECO:0000313" key="4">
    <source>
        <dbReference type="Proteomes" id="UP000663760"/>
    </source>
</evidence>
<sequence>MAHPRVPILAPARSRGGGFAPGGGAFLTAAGLPFQWGNSVARGRPLPRGIRYNWGGGSGGSIRREEGVEDADADMEELLARSQKRLLIDVRPPPEWRSEGETVRRKGRELLFREFCLHLGLTPQEVGAIWRGDDLEEKVRDFLDEWGWRYRPLSQRAAVEMLDEHMASVYGRNTSAERSSSPIGPLRLLLRTLGRDPQTESR</sequence>
<dbReference type="EMBL" id="LR746266">
    <property type="protein sequence ID" value="CAA7393970.1"/>
    <property type="molecule type" value="Genomic_DNA"/>
</dbReference>
<keyword evidence="4" id="KW-1185">Reference proteome</keyword>
<dbReference type="EMBL" id="LR743590">
    <property type="protein sequence ID" value="CAA2618144.1"/>
    <property type="molecule type" value="Genomic_DNA"/>
</dbReference>
<reference evidence="3" key="1">
    <citation type="submission" date="2020-02" db="EMBL/GenBank/DDBJ databases">
        <authorList>
            <person name="Scholz U."/>
            <person name="Mascher M."/>
            <person name="Fiebig A."/>
        </authorList>
    </citation>
    <scope>NUCLEOTIDE SEQUENCE</scope>
</reference>
<dbReference type="Pfam" id="PF22950">
    <property type="entry name" value="DUF7026"/>
    <property type="match status" value="1"/>
</dbReference>
<protein>
    <recommendedName>
        <fullName evidence="1">DUF7026 domain-containing protein</fullName>
    </recommendedName>
</protein>
<gene>
    <name evidence="2" type="ORF">SI7747_03004305</name>
    <name evidence="3" type="ORF">SI8410_03004653</name>
</gene>
<evidence type="ECO:0000259" key="1">
    <source>
        <dbReference type="Pfam" id="PF22950"/>
    </source>
</evidence>